<accession>A0A5N6TXM6</accession>
<dbReference type="OrthoDB" id="4937900at2759"/>
<dbReference type="PANTHER" id="PTHR47784">
    <property type="entry name" value="STEROL UPTAKE CONTROL PROTEIN 2"/>
    <property type="match status" value="1"/>
</dbReference>
<reference evidence="1 2" key="1">
    <citation type="submission" date="2019-04" db="EMBL/GenBank/DDBJ databases">
        <title>Friends and foes A comparative genomics study of 23 Aspergillus species from section Flavi.</title>
        <authorList>
            <consortium name="DOE Joint Genome Institute"/>
            <person name="Kjaerbolling I."/>
            <person name="Vesth T."/>
            <person name="Frisvad J.C."/>
            <person name="Nybo J.L."/>
            <person name="Theobald S."/>
            <person name="Kildgaard S."/>
            <person name="Isbrandt T."/>
            <person name="Kuo A."/>
            <person name="Sato A."/>
            <person name="Lyhne E.K."/>
            <person name="Kogle M.E."/>
            <person name="Wiebenga A."/>
            <person name="Kun R.S."/>
            <person name="Lubbers R.J."/>
            <person name="Makela M.R."/>
            <person name="Barry K."/>
            <person name="Chovatia M."/>
            <person name="Clum A."/>
            <person name="Daum C."/>
            <person name="Haridas S."/>
            <person name="He G."/>
            <person name="LaButti K."/>
            <person name="Lipzen A."/>
            <person name="Mondo S."/>
            <person name="Riley R."/>
            <person name="Salamov A."/>
            <person name="Simmons B.A."/>
            <person name="Magnuson J.K."/>
            <person name="Henrissat B."/>
            <person name="Mortensen U.H."/>
            <person name="Larsen T.O."/>
            <person name="Devries R.P."/>
            <person name="Grigoriev I.V."/>
            <person name="Machida M."/>
            <person name="Baker S.E."/>
            <person name="Andersen M.R."/>
        </authorList>
    </citation>
    <scope>NUCLEOTIDE SEQUENCE [LARGE SCALE GENOMIC DNA]</scope>
    <source>
        <strain evidence="1 2">IBT 18842</strain>
    </source>
</reference>
<proteinExistence type="predicted"/>
<protein>
    <recommendedName>
        <fullName evidence="3">Fungal-specific transcription factor domain-containing protein</fullName>
    </recommendedName>
</protein>
<organism evidence="1 2">
    <name type="scientific">Aspergillus avenaceus</name>
    <dbReference type="NCBI Taxonomy" id="36643"/>
    <lineage>
        <taxon>Eukaryota</taxon>
        <taxon>Fungi</taxon>
        <taxon>Dikarya</taxon>
        <taxon>Ascomycota</taxon>
        <taxon>Pezizomycotina</taxon>
        <taxon>Eurotiomycetes</taxon>
        <taxon>Eurotiomycetidae</taxon>
        <taxon>Eurotiales</taxon>
        <taxon>Aspergillaceae</taxon>
        <taxon>Aspergillus</taxon>
        <taxon>Aspergillus subgen. Circumdati</taxon>
    </lineage>
</organism>
<dbReference type="Proteomes" id="UP000325780">
    <property type="component" value="Unassembled WGS sequence"/>
</dbReference>
<gene>
    <name evidence="1" type="ORF">BDV25DRAFT_171667</name>
</gene>
<keyword evidence="2" id="KW-1185">Reference proteome</keyword>
<evidence type="ECO:0008006" key="3">
    <source>
        <dbReference type="Google" id="ProtNLM"/>
    </source>
</evidence>
<dbReference type="PANTHER" id="PTHR47784:SF4">
    <property type="entry name" value="ZN(II)2CYS6 TRANSCRIPTION FACTOR (EUROFUNG)"/>
    <property type="match status" value="1"/>
</dbReference>
<dbReference type="GO" id="GO:0001228">
    <property type="term" value="F:DNA-binding transcription activator activity, RNA polymerase II-specific"/>
    <property type="evidence" value="ECO:0007669"/>
    <property type="project" value="TreeGrafter"/>
</dbReference>
<dbReference type="EMBL" id="ML742077">
    <property type="protein sequence ID" value="KAE8151132.1"/>
    <property type="molecule type" value="Genomic_DNA"/>
</dbReference>
<sequence>MNHGKLLHHLCTETFDTLRPEIEPACVSLQDVFKEVLSAPYVLNELLALAAIHLSTLNTDLQNFYHRQSKELQTHALSILNQMAPGVSAETCVPLFIFSSVLGMHEMCETFFFRETAFEQFLDNFIRYLCLQQGIRAVTGGSWHLLKDSILGPICKQGEETVTPIGTALGDTCSRLMELIMTAKIDQEHKDSCEQAILALQSVLGGHHQNVSGSPSINAILAWPVMLCKGYIDLLKMREPHALAVLAHYGALIHLRRDMWICGDGGQFLVKLIDDHLGTGWSEWLVWPNQVISGE</sequence>
<name>A0A5N6TXM6_ASPAV</name>
<evidence type="ECO:0000313" key="1">
    <source>
        <dbReference type="EMBL" id="KAE8151132.1"/>
    </source>
</evidence>
<evidence type="ECO:0000313" key="2">
    <source>
        <dbReference type="Proteomes" id="UP000325780"/>
    </source>
</evidence>
<dbReference type="AlphaFoldDB" id="A0A5N6TXM6"/>
<dbReference type="InterPro" id="IPR053157">
    <property type="entry name" value="Sterol_Uptake_Regulator"/>
</dbReference>